<dbReference type="EMBL" id="LBQC01000003">
    <property type="protein sequence ID" value="KKP73775.1"/>
    <property type="molecule type" value="Genomic_DNA"/>
</dbReference>
<dbReference type="AlphaFoldDB" id="A0A0G0EEZ8"/>
<name>A0A0G0EEZ8_9BACT</name>
<keyword evidence="4" id="KW-0805">Transcription regulation</keyword>
<dbReference type="GO" id="GO:0003700">
    <property type="term" value="F:DNA-binding transcription factor activity"/>
    <property type="evidence" value="ECO:0007669"/>
    <property type="project" value="InterPro"/>
</dbReference>
<comment type="similarity">
    <text evidence="1">Belongs to the Fur family.</text>
</comment>
<dbReference type="InterPro" id="IPR036388">
    <property type="entry name" value="WH-like_DNA-bd_sf"/>
</dbReference>
<feature type="binding site" evidence="7">
    <location>
        <position position="87"/>
    </location>
    <ligand>
        <name>Zn(2+)</name>
        <dbReference type="ChEBI" id="CHEBI:29105"/>
    </ligand>
</feature>
<evidence type="ECO:0008006" key="11">
    <source>
        <dbReference type="Google" id="ProtNLM"/>
    </source>
</evidence>
<dbReference type="InterPro" id="IPR043135">
    <property type="entry name" value="Fur_C"/>
</dbReference>
<comment type="cofactor">
    <cofactor evidence="7">
        <name>Zn(2+)</name>
        <dbReference type="ChEBI" id="CHEBI:29105"/>
    </cofactor>
    <text evidence="7">Binds 1 zinc ion per subunit.</text>
</comment>
<keyword evidence="8" id="KW-0408">Iron</keyword>
<accession>A0A0G0EEZ8</accession>
<dbReference type="SUPFAM" id="SSF46785">
    <property type="entry name" value="Winged helix' DNA-binding domain"/>
    <property type="match status" value="1"/>
</dbReference>
<dbReference type="Proteomes" id="UP000034457">
    <property type="component" value="Unassembled WGS sequence"/>
</dbReference>
<organism evidence="9 10">
    <name type="scientific">Candidatus Roizmanbacteria bacterium GW2011_GWA2_35_19</name>
    <dbReference type="NCBI Taxonomy" id="1618478"/>
    <lineage>
        <taxon>Bacteria</taxon>
        <taxon>Candidatus Roizmaniibacteriota</taxon>
    </lineage>
</organism>
<dbReference type="GO" id="GO:1900376">
    <property type="term" value="P:regulation of secondary metabolite biosynthetic process"/>
    <property type="evidence" value="ECO:0007669"/>
    <property type="project" value="TreeGrafter"/>
</dbReference>
<keyword evidence="6" id="KW-0804">Transcription</keyword>
<evidence type="ECO:0000256" key="8">
    <source>
        <dbReference type="PIRSR" id="PIRSR602481-2"/>
    </source>
</evidence>
<reference evidence="9 10" key="1">
    <citation type="journal article" date="2015" name="Nature">
        <title>rRNA introns, odd ribosomes, and small enigmatic genomes across a large radiation of phyla.</title>
        <authorList>
            <person name="Brown C.T."/>
            <person name="Hug L.A."/>
            <person name="Thomas B.C."/>
            <person name="Sharon I."/>
            <person name="Castelle C.J."/>
            <person name="Singh A."/>
            <person name="Wilkins M.J."/>
            <person name="Williams K.H."/>
            <person name="Banfield J.F."/>
        </authorList>
    </citation>
    <scope>NUCLEOTIDE SEQUENCE [LARGE SCALE GENOMIC DNA]</scope>
</reference>
<comment type="caution">
    <text evidence="9">The sequence shown here is derived from an EMBL/GenBank/DDBJ whole genome shotgun (WGS) entry which is preliminary data.</text>
</comment>
<dbReference type="Gene3D" id="3.30.1490.190">
    <property type="match status" value="1"/>
</dbReference>
<feature type="binding site" evidence="8">
    <location>
        <position position="78"/>
    </location>
    <ligand>
        <name>Fe cation</name>
        <dbReference type="ChEBI" id="CHEBI:24875"/>
    </ligand>
</feature>
<evidence type="ECO:0000313" key="10">
    <source>
        <dbReference type="Proteomes" id="UP000034457"/>
    </source>
</evidence>
<evidence type="ECO:0000256" key="7">
    <source>
        <dbReference type="PIRSR" id="PIRSR602481-1"/>
    </source>
</evidence>
<dbReference type="STRING" id="1618478.UR68_C0003G0070"/>
<keyword evidence="5" id="KW-0238">DNA-binding</keyword>
<evidence type="ECO:0000256" key="1">
    <source>
        <dbReference type="ARBA" id="ARBA00007957"/>
    </source>
</evidence>
<comment type="cofactor">
    <cofactor evidence="8">
        <name>Mn(2+)</name>
        <dbReference type="ChEBI" id="CHEBI:29035"/>
    </cofactor>
    <cofactor evidence="8">
        <name>Fe(2+)</name>
        <dbReference type="ChEBI" id="CHEBI:29033"/>
    </cofactor>
    <text evidence="8">Binds 1 Mn(2+) or Fe(2+) ion per subunit.</text>
</comment>
<dbReference type="CDD" id="cd07153">
    <property type="entry name" value="Fur_like"/>
    <property type="match status" value="1"/>
</dbReference>
<evidence type="ECO:0000256" key="2">
    <source>
        <dbReference type="ARBA" id="ARBA00022491"/>
    </source>
</evidence>
<evidence type="ECO:0000256" key="6">
    <source>
        <dbReference type="ARBA" id="ARBA00023163"/>
    </source>
</evidence>
<feature type="binding site" evidence="7">
    <location>
        <position position="122"/>
    </location>
    <ligand>
        <name>Zn(2+)</name>
        <dbReference type="ChEBI" id="CHEBI:29105"/>
    </ligand>
</feature>
<dbReference type="Pfam" id="PF01475">
    <property type="entry name" value="FUR"/>
    <property type="match status" value="1"/>
</dbReference>
<evidence type="ECO:0000256" key="4">
    <source>
        <dbReference type="ARBA" id="ARBA00023015"/>
    </source>
</evidence>
<protein>
    <recommendedName>
        <fullName evidence="11">Ferric uptake regulator, Fur family</fullName>
    </recommendedName>
</protein>
<proteinExistence type="inferred from homology"/>
<keyword evidence="3 7" id="KW-0862">Zinc</keyword>
<dbReference type="GO" id="GO:0008270">
    <property type="term" value="F:zinc ion binding"/>
    <property type="evidence" value="ECO:0007669"/>
    <property type="project" value="TreeGrafter"/>
</dbReference>
<dbReference type="Gene3D" id="1.10.10.10">
    <property type="entry name" value="Winged helix-like DNA-binding domain superfamily/Winged helix DNA-binding domain"/>
    <property type="match status" value="1"/>
</dbReference>
<feature type="binding site" evidence="7">
    <location>
        <position position="125"/>
    </location>
    <ligand>
        <name>Zn(2+)</name>
        <dbReference type="ChEBI" id="CHEBI:29105"/>
    </ligand>
</feature>
<dbReference type="PANTHER" id="PTHR33202:SF7">
    <property type="entry name" value="FERRIC UPTAKE REGULATION PROTEIN"/>
    <property type="match status" value="1"/>
</dbReference>
<dbReference type="GO" id="GO:0000976">
    <property type="term" value="F:transcription cis-regulatory region binding"/>
    <property type="evidence" value="ECO:0007669"/>
    <property type="project" value="TreeGrafter"/>
</dbReference>
<dbReference type="PANTHER" id="PTHR33202">
    <property type="entry name" value="ZINC UPTAKE REGULATION PROTEIN"/>
    <property type="match status" value="1"/>
</dbReference>
<keyword evidence="7" id="KW-0479">Metal-binding</keyword>
<feature type="binding site" evidence="7">
    <location>
        <position position="84"/>
    </location>
    <ligand>
        <name>Zn(2+)</name>
        <dbReference type="ChEBI" id="CHEBI:29105"/>
    </ligand>
</feature>
<keyword evidence="2" id="KW-0678">Repressor</keyword>
<evidence type="ECO:0000256" key="3">
    <source>
        <dbReference type="ARBA" id="ARBA00022833"/>
    </source>
</evidence>
<sequence>MIGQRYTKTRKNIFKALSNSKKPITAQEIFNSLKNNDEKINLASIYRNLDLMEKSDLISVILFGEGKKRFELKEENSHHHHFFCENCGDIEDIKMNEDKILANIKKTKFLIKEHKLEFFGLCPDCQ</sequence>
<gene>
    <name evidence="9" type="ORF">UR68_C0003G0070</name>
</gene>
<evidence type="ECO:0000256" key="5">
    <source>
        <dbReference type="ARBA" id="ARBA00023125"/>
    </source>
</evidence>
<feature type="binding site" evidence="8">
    <location>
        <position position="114"/>
    </location>
    <ligand>
        <name>Fe cation</name>
        <dbReference type="ChEBI" id="CHEBI:24875"/>
    </ligand>
</feature>
<dbReference type="InterPro" id="IPR036390">
    <property type="entry name" value="WH_DNA-bd_sf"/>
</dbReference>
<dbReference type="GO" id="GO:0045892">
    <property type="term" value="P:negative regulation of DNA-templated transcription"/>
    <property type="evidence" value="ECO:0007669"/>
    <property type="project" value="TreeGrafter"/>
</dbReference>
<evidence type="ECO:0000313" key="9">
    <source>
        <dbReference type="EMBL" id="KKP73775.1"/>
    </source>
</evidence>
<dbReference type="InterPro" id="IPR002481">
    <property type="entry name" value="FUR"/>
</dbReference>